<protein>
    <submittedName>
        <fullName evidence="2">Uncharacterized protein</fullName>
    </submittedName>
</protein>
<dbReference type="AlphaFoldDB" id="A0A7C4M394"/>
<keyword evidence="1" id="KW-1133">Transmembrane helix</keyword>
<evidence type="ECO:0000313" key="2">
    <source>
        <dbReference type="EMBL" id="HGT71273.1"/>
    </source>
</evidence>
<keyword evidence="1" id="KW-0812">Transmembrane</keyword>
<organism evidence="2">
    <name type="scientific">candidate division CPR3 bacterium</name>
    <dbReference type="NCBI Taxonomy" id="2268181"/>
    <lineage>
        <taxon>Bacteria</taxon>
        <taxon>Bacteria division CPR3</taxon>
    </lineage>
</organism>
<reference evidence="2" key="1">
    <citation type="journal article" date="2020" name="mSystems">
        <title>Genome- and Community-Level Interaction Insights into Carbon Utilization and Element Cycling Functions of Hydrothermarchaeota in Hydrothermal Sediment.</title>
        <authorList>
            <person name="Zhou Z."/>
            <person name="Liu Y."/>
            <person name="Xu W."/>
            <person name="Pan J."/>
            <person name="Luo Z.H."/>
            <person name="Li M."/>
        </authorList>
    </citation>
    <scope>NUCLEOTIDE SEQUENCE [LARGE SCALE GENOMIC DNA]</scope>
    <source>
        <strain evidence="2">SpSt-579</strain>
    </source>
</reference>
<comment type="caution">
    <text evidence="2">The sequence shown here is derived from an EMBL/GenBank/DDBJ whole genome shotgun (WGS) entry which is preliminary data.</text>
</comment>
<keyword evidence="1" id="KW-0472">Membrane</keyword>
<name>A0A7C4M394_UNCC3</name>
<gene>
    <name evidence="2" type="ORF">ENT43_03375</name>
</gene>
<feature type="transmembrane region" description="Helical" evidence="1">
    <location>
        <begin position="9"/>
        <end position="28"/>
    </location>
</feature>
<sequence>MKNRRKNSIIFFIFSVVFFLVLIFIDLFDFNYAKIPVSIKDIFQSDKPINISGNIISPNDNKGISGLDVSFGSNSIRTEEAGFYEFFNIRLSEGFKINHPELKKSILKKENQSKNEDLYFDIGMINTLISVVELESRGKFSEIYDKYLYSKAKEKTSEADFIKGYKAIFDSNNLSDQELTIVKSQLVYKEKPSRFNVLIDKAVKIKISNQEKTSEFYLIFDEDKWSVVK</sequence>
<proteinExistence type="predicted"/>
<dbReference type="EMBL" id="DSYQ01000016">
    <property type="protein sequence ID" value="HGT71273.1"/>
    <property type="molecule type" value="Genomic_DNA"/>
</dbReference>
<accession>A0A7C4M394</accession>
<evidence type="ECO:0000256" key="1">
    <source>
        <dbReference type="SAM" id="Phobius"/>
    </source>
</evidence>